<comment type="caution">
    <text evidence="2">The sequence shown here is derived from an EMBL/GenBank/DDBJ whole genome shotgun (WGS) entry which is preliminary data.</text>
</comment>
<dbReference type="InterPro" id="IPR047262">
    <property type="entry name" value="PRX-like1"/>
</dbReference>
<reference evidence="2 3" key="1">
    <citation type="submission" date="2019-10" db="EMBL/GenBank/DDBJ databases">
        <title>Draft Genome Sequence of Cytophagaceae sp. SJW1-29.</title>
        <authorList>
            <person name="Choi A."/>
        </authorList>
    </citation>
    <scope>NUCLEOTIDE SEQUENCE [LARGE SCALE GENOMIC DNA]</scope>
    <source>
        <strain evidence="2 3">SJW1-29</strain>
    </source>
</reference>
<dbReference type="Pfam" id="PF00578">
    <property type="entry name" value="AhpC-TSA"/>
    <property type="match status" value="1"/>
</dbReference>
<sequence>MLKFLLIFFLSVFSGGPADLYYSDPKAAGPVLENQYTVWVFLDPECPICQSYTRTLRTLHAQYASEEVVFRGIYDSPVIKKREIKRFHQAYDLPFAGEIDHDYALAKRWGATVTPEVVVTDARGEVLYRGAIDNWYYALGKNRPEPTEHYLQDALVAIKGRYPILKKQTEAVGCLMNR</sequence>
<dbReference type="Gene3D" id="3.40.30.10">
    <property type="entry name" value="Glutaredoxin"/>
    <property type="match status" value="1"/>
</dbReference>
<name>A0A7C9FEB4_9BACT</name>
<dbReference type="AlphaFoldDB" id="A0A7C9FEB4"/>
<dbReference type="PANTHER" id="PTHR43640:SF1">
    <property type="entry name" value="THIOREDOXIN-DEPENDENT PEROXIREDOXIN"/>
    <property type="match status" value="1"/>
</dbReference>
<dbReference type="SUPFAM" id="SSF52833">
    <property type="entry name" value="Thioredoxin-like"/>
    <property type="match status" value="1"/>
</dbReference>
<dbReference type="InterPro" id="IPR036249">
    <property type="entry name" value="Thioredoxin-like_sf"/>
</dbReference>
<dbReference type="EMBL" id="WHLY01000002">
    <property type="protein sequence ID" value="MPR35567.1"/>
    <property type="molecule type" value="Genomic_DNA"/>
</dbReference>
<evidence type="ECO:0000313" key="3">
    <source>
        <dbReference type="Proteomes" id="UP000479293"/>
    </source>
</evidence>
<proteinExistence type="predicted"/>
<evidence type="ECO:0000313" key="2">
    <source>
        <dbReference type="EMBL" id="MPR35567.1"/>
    </source>
</evidence>
<evidence type="ECO:0000259" key="1">
    <source>
        <dbReference type="Pfam" id="PF00578"/>
    </source>
</evidence>
<accession>A0A7C9FEB4</accession>
<organism evidence="2 3">
    <name type="scientific">Salmonirosea aquatica</name>
    <dbReference type="NCBI Taxonomy" id="2654236"/>
    <lineage>
        <taxon>Bacteria</taxon>
        <taxon>Pseudomonadati</taxon>
        <taxon>Bacteroidota</taxon>
        <taxon>Cytophagia</taxon>
        <taxon>Cytophagales</taxon>
        <taxon>Spirosomataceae</taxon>
        <taxon>Salmonirosea</taxon>
    </lineage>
</organism>
<protein>
    <submittedName>
        <fullName evidence="2">Thioredoxin fold domain-containing protein</fullName>
    </submittedName>
</protein>
<keyword evidence="3" id="KW-1185">Reference proteome</keyword>
<dbReference type="PANTHER" id="PTHR43640">
    <property type="entry name" value="OS07G0260300 PROTEIN"/>
    <property type="match status" value="1"/>
</dbReference>
<gene>
    <name evidence="2" type="ORF">GBK04_19995</name>
</gene>
<feature type="domain" description="Alkyl hydroperoxide reductase subunit C/ Thiol specific antioxidant" evidence="1">
    <location>
        <begin position="33"/>
        <end position="128"/>
    </location>
</feature>
<dbReference type="InterPro" id="IPR000866">
    <property type="entry name" value="AhpC/TSA"/>
</dbReference>
<dbReference type="Proteomes" id="UP000479293">
    <property type="component" value="Unassembled WGS sequence"/>
</dbReference>